<evidence type="ECO:0000256" key="4">
    <source>
        <dbReference type="SAM" id="Coils"/>
    </source>
</evidence>
<keyword evidence="9" id="KW-1185">Reference proteome</keyword>
<dbReference type="EMBL" id="FRAA01000001">
    <property type="protein sequence ID" value="SHJ75324.1"/>
    <property type="molecule type" value="Genomic_DNA"/>
</dbReference>
<dbReference type="InterPro" id="IPR004089">
    <property type="entry name" value="MCPsignal_dom"/>
</dbReference>
<evidence type="ECO:0000256" key="2">
    <source>
        <dbReference type="ARBA" id="ARBA00029447"/>
    </source>
</evidence>
<sequence length="1256" mass="140461">MVYMILFIGLNFNALSQNNRYNFQKLSLNEGLSQSTVFCTTQDKNGFIWIGTRTGGLNKYDGYSFDHYIKNPDDSTSISGNEIICLLEDSKGNLWVGTNSDGLNSFDYTSEKFKRFYSEGQSPNTLNQKSIKDLIEDENGLIWIATEEGLFTLNPSEESFSEVSNSLLKTTHYGFVSDLSLGKKGELIVGASQGLFVVDINSRLTKKVFDHTIFNQSSDDISNRIKDILYDDKGNIWYGTHRNGLYQITDFDNNEAQLYSAEEGYNISSTFIRTIDQDSNGNIWIGTNQGLNLLKHHESANDQPEFIHIQSNETDNKSLSQNSIYCFDEDNKGNFWIGTWSGGLNYLHNEKQKFDHYKHLFNVDSSLSNNSVTSFCANDKGIWVGTAYGGLNLFDPQKGTFSSYQQSSYAHKGLNSDHMKALTIDGKDNFWIGTYQGLLLFDDDKGSFETILDNTTINCITEGNDNDIWIGTSTLLKLDNVTKKYQSYPHNPDNLTSLSSGAINCIFKDSQDNIWIGTSYGLNKYIPSLDQFERYIHDKNNPNSLSHYNITTINEDLNGNIWVGTLGGLNRLKEDKKSFERYDQRHGLPDNSISNLVIDDSGVFWVTTNKGMSKISFSIDFENMSIRNYDIYDGLQDYEFSTNSSYKDDQGNIYIGGINGFNHFAPTEVKDNQEIPNIIVTHFKLDNKEVSIDDINSPLDRHISETDSITLTHKQTDIIFEFVALNYTSPEKNQYAYMMEGYDSEWKQSGNRRQAYYTNLPSGQYTFRVKGSNNDNIWNEKGASIYLNILPAWYNTWWFRTIVILIIVSSIIYFNIWKSKKYKKDKEKLNDQINNATEQVIAQNAELETQKNSLLKAVSEINLVVSEAVESGNFKARINLDGMDGEWKNLGVSVNKMFESVLKPFSEINRIVDGMASGDLSKRYTDEAKGDVALLSTNLNSALDSLSDLLSNLKEQIASIGSSTDDMTHTTEEINNSTSEIASAIAQMSSGAQQQVANVDQSSNIIEGILKFSSDMKRQAFEINEATKIGVEKSQAGMQQMGTLDTQMKDILSYSAETTEAIKILTQRSNDINAVLRIIEDVASQTNLLALNAAIEAAQAGDAGRGFAVVAEEIRKLAEDSKVSTSKIQKLISGVQTVTSSTASLVSKMSSRITEGSEATKHSLSAFQDISTGYEDTLKKSENIVTATNQQTNDLGNVVNMMDEIVVIAEETAAGTEQTASSATQLSAGMENHLQKSKEVSSITYALRSEVDKFKL</sequence>
<comment type="similarity">
    <text evidence="2">Belongs to the methyl-accepting chemotaxis (MCP) protein family.</text>
</comment>
<dbReference type="AlphaFoldDB" id="A0A1M6LVT5"/>
<dbReference type="PANTHER" id="PTHR32089:SF112">
    <property type="entry name" value="LYSOZYME-LIKE PROTEIN-RELATED"/>
    <property type="match status" value="1"/>
</dbReference>
<feature type="transmembrane region" description="Helical" evidence="5">
    <location>
        <begin position="797"/>
        <end position="816"/>
    </location>
</feature>
<dbReference type="Gene3D" id="1.10.287.950">
    <property type="entry name" value="Methyl-accepting chemotaxis protein"/>
    <property type="match status" value="1"/>
</dbReference>
<feature type="domain" description="Methyl-accepting transducer" evidence="6">
    <location>
        <begin position="970"/>
        <end position="1206"/>
    </location>
</feature>
<protein>
    <submittedName>
        <fullName evidence="8">Methyl-accepting chemotaxis protein</fullName>
    </submittedName>
</protein>
<proteinExistence type="inferred from homology"/>
<keyword evidence="1 3" id="KW-0807">Transducer</keyword>
<dbReference type="InterPro" id="IPR011123">
    <property type="entry name" value="Y_Y_Y"/>
</dbReference>
<dbReference type="Pfam" id="PF07494">
    <property type="entry name" value="Reg_prop"/>
    <property type="match status" value="6"/>
</dbReference>
<evidence type="ECO:0000313" key="8">
    <source>
        <dbReference type="EMBL" id="SHJ75324.1"/>
    </source>
</evidence>
<evidence type="ECO:0000256" key="5">
    <source>
        <dbReference type="SAM" id="Phobius"/>
    </source>
</evidence>
<dbReference type="Pfam" id="PF18947">
    <property type="entry name" value="HAMP_2"/>
    <property type="match status" value="1"/>
</dbReference>
<dbReference type="PROSITE" id="PS50111">
    <property type="entry name" value="CHEMOTAXIS_TRANSDUC_2"/>
    <property type="match status" value="1"/>
</dbReference>
<evidence type="ECO:0000256" key="1">
    <source>
        <dbReference type="ARBA" id="ARBA00023224"/>
    </source>
</evidence>
<feature type="domain" description="HAMP" evidence="7">
    <location>
        <begin position="899"/>
        <end position="951"/>
    </location>
</feature>
<dbReference type="CDD" id="cd11386">
    <property type="entry name" value="MCP_signal"/>
    <property type="match status" value="1"/>
</dbReference>
<evidence type="ECO:0000259" key="7">
    <source>
        <dbReference type="PROSITE" id="PS50885"/>
    </source>
</evidence>
<dbReference type="InterPro" id="IPR013783">
    <property type="entry name" value="Ig-like_fold"/>
</dbReference>
<keyword evidence="5" id="KW-0812">Transmembrane</keyword>
<dbReference type="SMART" id="SM00304">
    <property type="entry name" value="HAMP"/>
    <property type="match status" value="1"/>
</dbReference>
<dbReference type="SUPFAM" id="SSF58104">
    <property type="entry name" value="Methyl-accepting chemotaxis protein (MCP) signaling domain"/>
    <property type="match status" value="1"/>
</dbReference>
<accession>A0A1M6LVT5</accession>
<dbReference type="SUPFAM" id="SSF63829">
    <property type="entry name" value="Calcium-dependent phosphotriesterase"/>
    <property type="match status" value="3"/>
</dbReference>
<dbReference type="InterPro" id="IPR003660">
    <property type="entry name" value="HAMP_dom"/>
</dbReference>
<dbReference type="Gene3D" id="1.20.120.1530">
    <property type="match status" value="1"/>
</dbReference>
<dbReference type="GO" id="GO:0016020">
    <property type="term" value="C:membrane"/>
    <property type="evidence" value="ECO:0007669"/>
    <property type="project" value="InterPro"/>
</dbReference>
<organism evidence="8 9">
    <name type="scientific">Reichenbachiella agariperforans</name>
    <dbReference type="NCBI Taxonomy" id="156994"/>
    <lineage>
        <taxon>Bacteria</taxon>
        <taxon>Pseudomonadati</taxon>
        <taxon>Bacteroidota</taxon>
        <taxon>Cytophagia</taxon>
        <taxon>Cytophagales</taxon>
        <taxon>Reichenbachiellaceae</taxon>
        <taxon>Reichenbachiella</taxon>
    </lineage>
</organism>
<dbReference type="Pfam" id="PF00015">
    <property type="entry name" value="MCPsignal"/>
    <property type="match status" value="1"/>
</dbReference>
<gene>
    <name evidence="8" type="ORF">SAMN04488028_1011116</name>
</gene>
<keyword evidence="4" id="KW-0175">Coiled coil</keyword>
<dbReference type="Gene3D" id="2.60.40.10">
    <property type="entry name" value="Immunoglobulins"/>
    <property type="match status" value="1"/>
</dbReference>
<keyword evidence="5" id="KW-1133">Transmembrane helix</keyword>
<dbReference type="PANTHER" id="PTHR32089">
    <property type="entry name" value="METHYL-ACCEPTING CHEMOTAXIS PROTEIN MCPB"/>
    <property type="match status" value="1"/>
</dbReference>
<keyword evidence="5" id="KW-0472">Membrane</keyword>
<dbReference type="GO" id="GO:0007165">
    <property type="term" value="P:signal transduction"/>
    <property type="evidence" value="ECO:0007669"/>
    <property type="project" value="UniProtKB-KW"/>
</dbReference>
<dbReference type="Proteomes" id="UP000184474">
    <property type="component" value="Unassembled WGS sequence"/>
</dbReference>
<dbReference type="Gene3D" id="2.130.10.10">
    <property type="entry name" value="YVTN repeat-like/Quinoprotein amine dehydrogenase"/>
    <property type="match status" value="3"/>
</dbReference>
<dbReference type="InterPro" id="IPR011110">
    <property type="entry name" value="Reg_prop"/>
</dbReference>
<feature type="coiled-coil region" evidence="4">
    <location>
        <begin position="819"/>
        <end position="853"/>
    </location>
</feature>
<dbReference type="STRING" id="156994.SAMN04488028_1011116"/>
<reference evidence="9" key="1">
    <citation type="submission" date="2016-11" db="EMBL/GenBank/DDBJ databases">
        <authorList>
            <person name="Varghese N."/>
            <person name="Submissions S."/>
        </authorList>
    </citation>
    <scope>NUCLEOTIDE SEQUENCE [LARGE SCALE GENOMIC DNA]</scope>
    <source>
        <strain evidence="9">DSM 26134</strain>
    </source>
</reference>
<dbReference type="PROSITE" id="PS50885">
    <property type="entry name" value="HAMP"/>
    <property type="match status" value="1"/>
</dbReference>
<dbReference type="InterPro" id="IPR015943">
    <property type="entry name" value="WD40/YVTN_repeat-like_dom_sf"/>
</dbReference>
<dbReference type="Pfam" id="PF07495">
    <property type="entry name" value="Y_Y_Y"/>
    <property type="match status" value="1"/>
</dbReference>
<evidence type="ECO:0000313" key="9">
    <source>
        <dbReference type="Proteomes" id="UP000184474"/>
    </source>
</evidence>
<name>A0A1M6LVT5_REIAG</name>
<dbReference type="SMART" id="SM00283">
    <property type="entry name" value="MA"/>
    <property type="match status" value="1"/>
</dbReference>
<evidence type="ECO:0000259" key="6">
    <source>
        <dbReference type="PROSITE" id="PS50111"/>
    </source>
</evidence>
<evidence type="ECO:0000256" key="3">
    <source>
        <dbReference type="PROSITE-ProRule" id="PRU00284"/>
    </source>
</evidence>
<dbReference type="FunFam" id="2.60.40.10:FF:000791">
    <property type="entry name" value="Two-component system sensor histidine kinase/response regulator"/>
    <property type="match status" value="1"/>
</dbReference>